<keyword evidence="2 4" id="KW-0819">tRNA processing</keyword>
<evidence type="ECO:0000313" key="7">
    <source>
        <dbReference type="Proteomes" id="UP001165740"/>
    </source>
</evidence>
<protein>
    <recommendedName>
        <fullName evidence="4">tRNA pseudouridine synthase</fullName>
        <ecNumber evidence="4">5.4.99.12</ecNumber>
    </recommendedName>
</protein>
<dbReference type="SUPFAM" id="SSF55120">
    <property type="entry name" value="Pseudouridine synthase"/>
    <property type="match status" value="1"/>
</dbReference>
<feature type="compositionally biased region" description="Low complexity" evidence="5">
    <location>
        <begin position="324"/>
        <end position="345"/>
    </location>
</feature>
<evidence type="ECO:0000259" key="6">
    <source>
        <dbReference type="Pfam" id="PF01416"/>
    </source>
</evidence>
<dbReference type="AlphaFoldDB" id="A0A9W2YQL9"/>
<dbReference type="GeneID" id="106075281"/>
<proteinExistence type="inferred from homology"/>
<dbReference type="GO" id="GO:0160147">
    <property type="term" value="F:tRNA pseudouridine(38-40) synthase activity"/>
    <property type="evidence" value="ECO:0007669"/>
    <property type="project" value="UniProtKB-EC"/>
</dbReference>
<dbReference type="InterPro" id="IPR020094">
    <property type="entry name" value="TruA/RsuA/RluB/E/F_N"/>
</dbReference>
<dbReference type="InterPro" id="IPR020103">
    <property type="entry name" value="PsdUridine_synth_cat_dom_sf"/>
</dbReference>
<dbReference type="Gene3D" id="3.30.70.580">
    <property type="entry name" value="Pseudouridine synthase I, catalytic domain, N-terminal subdomain"/>
    <property type="match status" value="1"/>
</dbReference>
<sequence>MMGRFLIYFAYIGTKYRGIQIQPTIIKGNVIPTVQGVLHESLSKLRPANEYKIFLSSRTDTGVHALKNACHVDLTHPVEGKEYNPEVMVSVLNYHLKLKNEEIRILKIKKVPKHFHCRLNASGRKYVYRLAHLAGTEDAEHNENFLKELNEFRFLKNKRPCLPYGLPESVLEQNKLAYIWKPFDVEKLILGAQIVSGIHNYGSFSKKRKESETYLPHPVKMLTIGVKRGQPLGFPFMFDSHISASENLQFWDIHVRSKSFLYRQVRRVVGAMVLLATNHIKTTDLQDILDNPRTDFSFSGIMGMPDHGLYLVDVEYNPRDLEFSSSSEDNTLSSTSSDVLSSNDADSSDDVVDETDDDQNEKVDKER</sequence>
<dbReference type="PANTHER" id="PTHR11142:SF0">
    <property type="entry name" value="TRNA PSEUDOURIDINE SYNTHASE-LIKE 1"/>
    <property type="match status" value="1"/>
</dbReference>
<evidence type="ECO:0000256" key="1">
    <source>
        <dbReference type="ARBA" id="ARBA00009375"/>
    </source>
</evidence>
<evidence type="ECO:0000256" key="2">
    <source>
        <dbReference type="ARBA" id="ARBA00022694"/>
    </source>
</evidence>
<dbReference type="HAMAP" id="MF_00171">
    <property type="entry name" value="TruA"/>
    <property type="match status" value="1"/>
</dbReference>
<keyword evidence="3 4" id="KW-0413">Isomerase</keyword>
<dbReference type="GO" id="GO:0031119">
    <property type="term" value="P:tRNA pseudouridine synthesis"/>
    <property type="evidence" value="ECO:0007669"/>
    <property type="project" value="TreeGrafter"/>
</dbReference>
<feature type="domain" description="Pseudouridine synthase I TruA alpha/beta" evidence="6">
    <location>
        <begin position="197"/>
        <end position="317"/>
    </location>
</feature>
<comment type="similarity">
    <text evidence="1 4">Belongs to the tRNA pseudouridine synthase TruA family.</text>
</comment>
<dbReference type="InterPro" id="IPR020095">
    <property type="entry name" value="PsdUridine_synth_TruA_C"/>
</dbReference>
<dbReference type="Pfam" id="PF01416">
    <property type="entry name" value="PseudoU_synth_1"/>
    <property type="match status" value="1"/>
</dbReference>
<organism evidence="7 8">
    <name type="scientific">Biomphalaria glabrata</name>
    <name type="common">Bloodfluke planorb</name>
    <name type="synonym">Freshwater snail</name>
    <dbReference type="NCBI Taxonomy" id="6526"/>
    <lineage>
        <taxon>Eukaryota</taxon>
        <taxon>Metazoa</taxon>
        <taxon>Spiralia</taxon>
        <taxon>Lophotrochozoa</taxon>
        <taxon>Mollusca</taxon>
        <taxon>Gastropoda</taxon>
        <taxon>Heterobranchia</taxon>
        <taxon>Euthyneura</taxon>
        <taxon>Panpulmonata</taxon>
        <taxon>Hygrophila</taxon>
        <taxon>Lymnaeoidea</taxon>
        <taxon>Planorbidae</taxon>
        <taxon>Biomphalaria</taxon>
    </lineage>
</organism>
<dbReference type="InterPro" id="IPR001406">
    <property type="entry name" value="PsdUridine_synth_TruA"/>
</dbReference>
<dbReference type="OMA" id="ADAFCHN"/>
<dbReference type="Proteomes" id="UP001165740">
    <property type="component" value="Chromosome 13"/>
</dbReference>
<dbReference type="GO" id="GO:0003723">
    <property type="term" value="F:RNA binding"/>
    <property type="evidence" value="ECO:0007669"/>
    <property type="project" value="InterPro"/>
</dbReference>
<accession>A0A9W2YQL9</accession>
<evidence type="ECO:0000256" key="4">
    <source>
        <dbReference type="RuleBase" id="RU003792"/>
    </source>
</evidence>
<dbReference type="OrthoDB" id="271910at2759"/>
<reference evidence="8" key="1">
    <citation type="submission" date="2025-08" db="UniProtKB">
        <authorList>
            <consortium name="RefSeq"/>
        </authorList>
    </citation>
    <scope>IDENTIFICATION</scope>
</reference>
<comment type="catalytic activity">
    <reaction evidence="4">
        <text>uridine(38/39/40) in tRNA = pseudouridine(38/39/40) in tRNA</text>
        <dbReference type="Rhea" id="RHEA:22376"/>
        <dbReference type="Rhea" id="RHEA-COMP:10085"/>
        <dbReference type="Rhea" id="RHEA-COMP:10087"/>
        <dbReference type="ChEBI" id="CHEBI:65314"/>
        <dbReference type="ChEBI" id="CHEBI:65315"/>
        <dbReference type="EC" id="5.4.99.12"/>
    </reaction>
</comment>
<dbReference type="InterPro" id="IPR020097">
    <property type="entry name" value="PsdUridine_synth_TruA_a/b_dom"/>
</dbReference>
<name>A0A9W2YQL9_BIOGL</name>
<dbReference type="RefSeq" id="XP_055865052.1">
    <property type="nucleotide sequence ID" value="XM_056009077.1"/>
</dbReference>
<evidence type="ECO:0000313" key="8">
    <source>
        <dbReference type="RefSeq" id="XP_055865052.1"/>
    </source>
</evidence>
<feature type="region of interest" description="Disordered" evidence="5">
    <location>
        <begin position="323"/>
        <end position="367"/>
    </location>
</feature>
<keyword evidence="7" id="KW-1185">Reference proteome</keyword>
<gene>
    <name evidence="8" type="primary">LOC106075281</name>
</gene>
<evidence type="ECO:0000256" key="5">
    <source>
        <dbReference type="SAM" id="MobiDB-lite"/>
    </source>
</evidence>
<dbReference type="Gene3D" id="3.30.70.660">
    <property type="entry name" value="Pseudouridine synthase I, catalytic domain, C-terminal subdomain"/>
    <property type="match status" value="1"/>
</dbReference>
<feature type="compositionally biased region" description="Acidic residues" evidence="5">
    <location>
        <begin position="346"/>
        <end position="359"/>
    </location>
</feature>
<evidence type="ECO:0000256" key="3">
    <source>
        <dbReference type="ARBA" id="ARBA00023235"/>
    </source>
</evidence>
<dbReference type="PANTHER" id="PTHR11142">
    <property type="entry name" value="PSEUDOURIDYLATE SYNTHASE"/>
    <property type="match status" value="1"/>
</dbReference>
<dbReference type="EC" id="5.4.99.12" evidence="4"/>